<evidence type="ECO:0000313" key="2">
    <source>
        <dbReference type="Proteomes" id="UP000297245"/>
    </source>
</evidence>
<gene>
    <name evidence="1" type="ORF">K435DRAFT_962885</name>
</gene>
<proteinExistence type="predicted"/>
<accession>A0A4S8MJ08</accession>
<keyword evidence="2" id="KW-1185">Reference proteome</keyword>
<dbReference type="Proteomes" id="UP000297245">
    <property type="component" value="Unassembled WGS sequence"/>
</dbReference>
<sequence length="77" mass="8872">MQGMPLSLIFYHLSMILSFVRPTVRRARKLTSWYLCLCLVCLSSNRPFFTAKCLIFMAPIMSDLRLENVIGLVLDCL</sequence>
<protein>
    <submittedName>
        <fullName evidence="1">Uncharacterized protein</fullName>
    </submittedName>
</protein>
<name>A0A4S8MJ08_DENBC</name>
<evidence type="ECO:0000313" key="1">
    <source>
        <dbReference type="EMBL" id="THV02750.1"/>
    </source>
</evidence>
<reference evidence="1 2" key="1">
    <citation type="journal article" date="2019" name="Nat. Ecol. Evol.">
        <title>Megaphylogeny resolves global patterns of mushroom evolution.</title>
        <authorList>
            <person name="Varga T."/>
            <person name="Krizsan K."/>
            <person name="Foldi C."/>
            <person name="Dima B."/>
            <person name="Sanchez-Garcia M."/>
            <person name="Sanchez-Ramirez S."/>
            <person name="Szollosi G.J."/>
            <person name="Szarkandi J.G."/>
            <person name="Papp V."/>
            <person name="Albert L."/>
            <person name="Andreopoulos W."/>
            <person name="Angelini C."/>
            <person name="Antonin V."/>
            <person name="Barry K.W."/>
            <person name="Bougher N.L."/>
            <person name="Buchanan P."/>
            <person name="Buyck B."/>
            <person name="Bense V."/>
            <person name="Catcheside P."/>
            <person name="Chovatia M."/>
            <person name="Cooper J."/>
            <person name="Damon W."/>
            <person name="Desjardin D."/>
            <person name="Finy P."/>
            <person name="Geml J."/>
            <person name="Haridas S."/>
            <person name="Hughes K."/>
            <person name="Justo A."/>
            <person name="Karasinski D."/>
            <person name="Kautmanova I."/>
            <person name="Kiss B."/>
            <person name="Kocsube S."/>
            <person name="Kotiranta H."/>
            <person name="LaButti K.M."/>
            <person name="Lechner B.E."/>
            <person name="Liimatainen K."/>
            <person name="Lipzen A."/>
            <person name="Lukacs Z."/>
            <person name="Mihaltcheva S."/>
            <person name="Morgado L.N."/>
            <person name="Niskanen T."/>
            <person name="Noordeloos M.E."/>
            <person name="Ohm R.A."/>
            <person name="Ortiz-Santana B."/>
            <person name="Ovrebo C."/>
            <person name="Racz N."/>
            <person name="Riley R."/>
            <person name="Savchenko A."/>
            <person name="Shiryaev A."/>
            <person name="Soop K."/>
            <person name="Spirin V."/>
            <person name="Szebenyi C."/>
            <person name="Tomsovsky M."/>
            <person name="Tulloss R.E."/>
            <person name="Uehling J."/>
            <person name="Grigoriev I.V."/>
            <person name="Vagvolgyi C."/>
            <person name="Papp T."/>
            <person name="Martin F.M."/>
            <person name="Miettinen O."/>
            <person name="Hibbett D.S."/>
            <person name="Nagy L.G."/>
        </authorList>
    </citation>
    <scope>NUCLEOTIDE SEQUENCE [LARGE SCALE GENOMIC DNA]</scope>
    <source>
        <strain evidence="1 2">CBS 962.96</strain>
    </source>
</reference>
<dbReference type="AlphaFoldDB" id="A0A4S8MJ08"/>
<dbReference type="EMBL" id="ML179074">
    <property type="protein sequence ID" value="THV02750.1"/>
    <property type="molecule type" value="Genomic_DNA"/>
</dbReference>
<organism evidence="1 2">
    <name type="scientific">Dendrothele bispora (strain CBS 962.96)</name>
    <dbReference type="NCBI Taxonomy" id="1314807"/>
    <lineage>
        <taxon>Eukaryota</taxon>
        <taxon>Fungi</taxon>
        <taxon>Dikarya</taxon>
        <taxon>Basidiomycota</taxon>
        <taxon>Agaricomycotina</taxon>
        <taxon>Agaricomycetes</taxon>
        <taxon>Agaricomycetidae</taxon>
        <taxon>Agaricales</taxon>
        <taxon>Agaricales incertae sedis</taxon>
        <taxon>Dendrothele</taxon>
    </lineage>
</organism>